<gene>
    <name evidence="11" type="primary">LGSN</name>
</gene>
<reference evidence="11" key="3">
    <citation type="submission" date="2025-09" db="UniProtKB">
        <authorList>
            <consortium name="Ensembl"/>
        </authorList>
    </citation>
    <scope>IDENTIFICATION</scope>
</reference>
<comment type="similarity">
    <text evidence="1 6 7">Belongs to the glutamine synthetase family.</text>
</comment>
<evidence type="ECO:0000259" key="10">
    <source>
        <dbReference type="PROSITE" id="PS51987"/>
    </source>
</evidence>
<organism evidence="11 12">
    <name type="scientific">Pygocentrus nattereri</name>
    <name type="common">Red-bellied piranha</name>
    <dbReference type="NCBI Taxonomy" id="42514"/>
    <lineage>
        <taxon>Eukaryota</taxon>
        <taxon>Metazoa</taxon>
        <taxon>Chordata</taxon>
        <taxon>Craniata</taxon>
        <taxon>Vertebrata</taxon>
        <taxon>Euteleostomi</taxon>
        <taxon>Actinopterygii</taxon>
        <taxon>Neopterygii</taxon>
        <taxon>Teleostei</taxon>
        <taxon>Ostariophysi</taxon>
        <taxon>Characiformes</taxon>
        <taxon>Characoidei</taxon>
        <taxon>Pygocentrus</taxon>
    </lineage>
</organism>
<dbReference type="Proteomes" id="UP001501920">
    <property type="component" value="Chromosome 15"/>
</dbReference>
<dbReference type="Pfam" id="PF00120">
    <property type="entry name" value="Gln-synt_C"/>
    <property type="match status" value="1"/>
</dbReference>
<reference evidence="11" key="2">
    <citation type="submission" date="2025-08" db="UniProtKB">
        <authorList>
            <consortium name="Ensembl"/>
        </authorList>
    </citation>
    <scope>IDENTIFICATION</scope>
</reference>
<evidence type="ECO:0000256" key="6">
    <source>
        <dbReference type="PROSITE-ProRule" id="PRU01330"/>
    </source>
</evidence>
<dbReference type="GO" id="GO:0016020">
    <property type="term" value="C:membrane"/>
    <property type="evidence" value="ECO:0007669"/>
    <property type="project" value="TreeGrafter"/>
</dbReference>
<evidence type="ECO:0000313" key="11">
    <source>
        <dbReference type="Ensembl" id="ENSPNAP00000005545.1"/>
    </source>
</evidence>
<feature type="region of interest" description="Disordered" evidence="8">
    <location>
        <begin position="1"/>
        <end position="240"/>
    </location>
</feature>
<dbReference type="OMA" id="NIMTFRL"/>
<dbReference type="PANTHER" id="PTHR43407">
    <property type="entry name" value="GLUTAMINE SYNTHETASE"/>
    <property type="match status" value="1"/>
</dbReference>
<dbReference type="GeneTree" id="ENSGT00390000013639"/>
<dbReference type="SUPFAM" id="SSF55931">
    <property type="entry name" value="Glutamine synthetase/guanido kinase"/>
    <property type="match status" value="1"/>
</dbReference>
<comment type="subunit">
    <text evidence="3">Dodecamer. Interacts with BFSP2 and VIM.</text>
</comment>
<dbReference type="InterPro" id="IPR008146">
    <property type="entry name" value="Gln_synth_cat_dom"/>
</dbReference>
<dbReference type="STRING" id="42514.ENSPNAP00000005545"/>
<feature type="compositionally biased region" description="Basic and acidic residues" evidence="8">
    <location>
        <begin position="149"/>
        <end position="159"/>
    </location>
</feature>
<dbReference type="Gene3D" id="3.30.590.10">
    <property type="entry name" value="Glutamine synthetase/guanido kinase, catalytic domain"/>
    <property type="match status" value="1"/>
</dbReference>
<dbReference type="InterPro" id="IPR008147">
    <property type="entry name" value="Gln_synt_N"/>
</dbReference>
<feature type="domain" description="GS catalytic" evidence="10">
    <location>
        <begin position="354"/>
        <end position="674"/>
    </location>
</feature>
<dbReference type="GO" id="GO:0005884">
    <property type="term" value="C:actin filament"/>
    <property type="evidence" value="ECO:0007669"/>
    <property type="project" value="Ensembl"/>
</dbReference>
<dbReference type="SMART" id="SM01230">
    <property type="entry name" value="Gln-synt_C"/>
    <property type="match status" value="1"/>
</dbReference>
<feature type="compositionally biased region" description="Basic and acidic residues" evidence="8">
    <location>
        <begin position="90"/>
        <end position="102"/>
    </location>
</feature>
<dbReference type="GO" id="GO:0002089">
    <property type="term" value="P:lens morphogenesis in camera-type eye"/>
    <property type="evidence" value="ECO:0007669"/>
    <property type="project" value="Ensembl"/>
</dbReference>
<evidence type="ECO:0000256" key="8">
    <source>
        <dbReference type="SAM" id="MobiDB-lite"/>
    </source>
</evidence>
<dbReference type="SUPFAM" id="SSF54368">
    <property type="entry name" value="Glutamine synthetase, N-terminal domain"/>
    <property type="match status" value="1"/>
</dbReference>
<accession>A0A3B4C3E5</accession>
<dbReference type="GeneID" id="108438694"/>
<sequence>MQKSKSSREKETPSMDSDQVDGGSMSHSRKGVRVSGKHVASSDWERGGKPVPIVQTNFSAPSPAENPTVISIGPHCRPTISTESQYQDYVRNDEWSREDHQGRSPPTEGGVSKQTMEELKSLLRESSLLSARERDEARPLSPSSHKPGQRLDCRPDEVPSKSFTTFKPILSSSRRTSRPREGVSSGWDSGGSSRTDGHTNRPSGFRSPTSERSHRVDTWSSQTDNKDNTQTESHGSQNFISEVEQIKQQISRENIGFVRFEATDLHGVSRSKMVPARFFQEKAVYGVPMPRSYLELTLSPKDNEVDHPTAANFSSDVLLIPDLSTFRVLPWAEQTARIICDPCTITGIPLRTSPRLIAKLMIGHLQSMGFSIHSSFIYECCILGAPERMGPKIVFFPATTLLSNHDLPFLQQLVRGMYHMGVDVDSFASSSGPGQMEICFKPMFGIDAADSAFTFRTGIKEMARKHNYIATFLTDETIYNSGLLSHSIWDANGRRNLFHSDTEELSDIGKKWLGGLLHHSPALSCLMAPGIGCRNQLTKGKDSKHPFYATCGCNDNSCAFNVKLHGGRETYIDNRLGSAMANPYIVLAATIAAGLDGVKRNLSINHGLNRAPAQEKQFVVPVKLEDALEALAEDAVIRGALGEPFVQYFIAMKRFEIEKQELDTDRNKGLEYFI</sequence>
<dbReference type="GO" id="GO:0006542">
    <property type="term" value="P:glutamine biosynthetic process"/>
    <property type="evidence" value="ECO:0007669"/>
    <property type="project" value="InterPro"/>
</dbReference>
<dbReference type="OrthoDB" id="77835at2759"/>
<evidence type="ECO:0000256" key="3">
    <source>
        <dbReference type="ARBA" id="ARBA00038790"/>
    </source>
</evidence>
<evidence type="ECO:0000259" key="9">
    <source>
        <dbReference type="PROSITE" id="PS51986"/>
    </source>
</evidence>
<comment type="function">
    <text evidence="2">May act as a component of the cytoskeleton or as a chaperone for the reorganization of intermediate filament proteins during terminal differentiation in the lens. Does not seem to have enzymatic activity.</text>
</comment>
<reference evidence="11 12" key="1">
    <citation type="submission" date="2020-10" db="EMBL/GenBank/DDBJ databases">
        <title>Pygocentrus nattereri (red-bellied piranha) genome, fPygNat1, primary haplotype.</title>
        <authorList>
            <person name="Myers G."/>
            <person name="Meyer A."/>
            <person name="Karagic N."/>
            <person name="Pippel M."/>
            <person name="Winkler S."/>
            <person name="Tracey A."/>
            <person name="Wood J."/>
            <person name="Formenti G."/>
            <person name="Howe K."/>
            <person name="Fedrigo O."/>
            <person name="Jarvis E.D."/>
        </authorList>
    </citation>
    <scope>NUCLEOTIDE SEQUENCE [LARGE SCALE GENOMIC DNA]</scope>
</reference>
<dbReference type="Gene3D" id="3.10.20.70">
    <property type="entry name" value="Glutamine synthetase, N-terminal domain"/>
    <property type="match status" value="1"/>
</dbReference>
<protein>
    <recommendedName>
        <fullName evidence="4">Lengsin</fullName>
    </recommendedName>
    <alternativeName>
        <fullName evidence="5">Glutamate-ammonia ligase domain-containing protein 1</fullName>
    </alternativeName>
</protein>
<evidence type="ECO:0000256" key="5">
    <source>
        <dbReference type="ARBA" id="ARBA00042675"/>
    </source>
</evidence>
<feature type="compositionally biased region" description="Low complexity" evidence="8">
    <location>
        <begin position="182"/>
        <end position="194"/>
    </location>
</feature>
<dbReference type="FunFam" id="3.30.590.10:FF:000009">
    <property type="entry name" value="Lengsin, lens protein with glutamine synthetase domain"/>
    <property type="match status" value="1"/>
</dbReference>
<dbReference type="RefSeq" id="XP_017572164.1">
    <property type="nucleotide sequence ID" value="XM_017716675.2"/>
</dbReference>
<proteinExistence type="inferred from homology"/>
<dbReference type="AlphaFoldDB" id="A0A3B4C3E5"/>
<dbReference type="FunFam" id="3.10.20.70:FF:000007">
    <property type="entry name" value="LOW QUALITY PROTEIN: lengsin"/>
    <property type="match status" value="1"/>
</dbReference>
<evidence type="ECO:0000256" key="2">
    <source>
        <dbReference type="ARBA" id="ARBA00037583"/>
    </source>
</evidence>
<dbReference type="PROSITE" id="PS51987">
    <property type="entry name" value="GS_CATALYTIC"/>
    <property type="match status" value="1"/>
</dbReference>
<feature type="domain" description="GS beta-grasp" evidence="9">
    <location>
        <begin position="253"/>
        <end position="347"/>
    </location>
</feature>
<dbReference type="Ensembl" id="ENSPNAT00000005113.2">
    <property type="protein sequence ID" value="ENSPNAP00000005545.1"/>
    <property type="gene ID" value="ENSPNAG00000011744.2"/>
</dbReference>
<dbReference type="InterPro" id="IPR036651">
    <property type="entry name" value="Gln_synt_N_sf"/>
</dbReference>
<dbReference type="GO" id="GO:0030154">
    <property type="term" value="P:cell differentiation"/>
    <property type="evidence" value="ECO:0007669"/>
    <property type="project" value="Ensembl"/>
</dbReference>
<dbReference type="CTD" id="51557"/>
<feature type="compositionally biased region" description="Polar residues" evidence="8">
    <location>
        <begin position="161"/>
        <end position="174"/>
    </location>
</feature>
<name>A0A3B4C3E5_PYGNA</name>
<evidence type="ECO:0000256" key="1">
    <source>
        <dbReference type="ARBA" id="ARBA00009897"/>
    </source>
</evidence>
<evidence type="ECO:0000256" key="7">
    <source>
        <dbReference type="RuleBase" id="RU000384"/>
    </source>
</evidence>
<keyword evidence="12" id="KW-1185">Reference proteome</keyword>
<dbReference type="PROSITE" id="PS51986">
    <property type="entry name" value="GS_BETA_GRASP"/>
    <property type="match status" value="1"/>
</dbReference>
<feature type="compositionally biased region" description="Basic residues" evidence="8">
    <location>
        <begin position="27"/>
        <end position="36"/>
    </location>
</feature>
<dbReference type="InterPro" id="IPR014746">
    <property type="entry name" value="Gln_synth/guanido_kin_cat_dom"/>
</dbReference>
<feature type="compositionally biased region" description="Basic and acidic residues" evidence="8">
    <location>
        <begin position="1"/>
        <end position="13"/>
    </location>
</feature>
<dbReference type="PANTHER" id="PTHR43407:SF1">
    <property type="entry name" value="LENGSIN"/>
    <property type="match status" value="1"/>
</dbReference>
<feature type="compositionally biased region" description="Polar residues" evidence="8">
    <location>
        <begin position="230"/>
        <end position="240"/>
    </location>
</feature>
<evidence type="ECO:0000256" key="4">
    <source>
        <dbReference type="ARBA" id="ARBA00039404"/>
    </source>
</evidence>
<dbReference type="GO" id="GO:0005737">
    <property type="term" value="C:cytoplasm"/>
    <property type="evidence" value="ECO:0007669"/>
    <property type="project" value="TreeGrafter"/>
</dbReference>
<dbReference type="GO" id="GO:0004356">
    <property type="term" value="F:glutamine synthetase activity"/>
    <property type="evidence" value="ECO:0007669"/>
    <property type="project" value="InterPro"/>
</dbReference>
<evidence type="ECO:0000313" key="12">
    <source>
        <dbReference type="Proteomes" id="UP001501920"/>
    </source>
</evidence>